<proteinExistence type="predicted"/>
<dbReference type="EMBL" id="JAULSW010000002">
    <property type="protein sequence ID" value="KAK3390097.1"/>
    <property type="molecule type" value="Genomic_DNA"/>
</dbReference>
<comment type="caution">
    <text evidence="3">The sequence shown here is derived from an EMBL/GenBank/DDBJ whole genome shotgun (WGS) entry which is preliminary data.</text>
</comment>
<reference evidence="3" key="2">
    <citation type="submission" date="2023-06" db="EMBL/GenBank/DDBJ databases">
        <authorList>
            <consortium name="Lawrence Berkeley National Laboratory"/>
            <person name="Haridas S."/>
            <person name="Hensen N."/>
            <person name="Bonometti L."/>
            <person name="Westerberg I."/>
            <person name="Brannstrom I.O."/>
            <person name="Guillou S."/>
            <person name="Cros-Aarteil S."/>
            <person name="Calhoun S."/>
            <person name="Kuo A."/>
            <person name="Mondo S."/>
            <person name="Pangilinan J."/>
            <person name="Riley R."/>
            <person name="LaButti K."/>
            <person name="Andreopoulos B."/>
            <person name="Lipzen A."/>
            <person name="Chen C."/>
            <person name="Yanf M."/>
            <person name="Daum C."/>
            <person name="Ng V."/>
            <person name="Clum A."/>
            <person name="Steindorff A."/>
            <person name="Ohm R."/>
            <person name="Martin F."/>
            <person name="Silar P."/>
            <person name="Natvig D."/>
            <person name="Lalanne C."/>
            <person name="Gautier V."/>
            <person name="Ament-velasquez S.L."/>
            <person name="Kruys A."/>
            <person name="Hutchinson M.I."/>
            <person name="Powell A.J."/>
            <person name="Barry K."/>
            <person name="Miller A.N."/>
            <person name="Grigoriev I.V."/>
            <person name="Debuchy R."/>
            <person name="Gladieux P."/>
            <person name="Thoren M.H."/>
            <person name="Johannesson H."/>
        </authorList>
    </citation>
    <scope>NUCLEOTIDE SEQUENCE</scope>
    <source>
        <strain evidence="3">CBS 232.78</strain>
    </source>
</reference>
<dbReference type="AlphaFoldDB" id="A0AAE0U436"/>
<feature type="region of interest" description="Disordered" evidence="2">
    <location>
        <begin position="57"/>
        <end position="145"/>
    </location>
</feature>
<accession>A0AAE0U436</accession>
<evidence type="ECO:0008006" key="5">
    <source>
        <dbReference type="Google" id="ProtNLM"/>
    </source>
</evidence>
<evidence type="ECO:0000313" key="4">
    <source>
        <dbReference type="Proteomes" id="UP001285441"/>
    </source>
</evidence>
<keyword evidence="4" id="KW-1185">Reference proteome</keyword>
<evidence type="ECO:0000313" key="3">
    <source>
        <dbReference type="EMBL" id="KAK3390097.1"/>
    </source>
</evidence>
<dbReference type="Proteomes" id="UP001285441">
    <property type="component" value="Unassembled WGS sequence"/>
</dbReference>
<name>A0AAE0U436_9PEZI</name>
<dbReference type="GO" id="GO:0000981">
    <property type="term" value="F:DNA-binding transcription factor activity, RNA polymerase II-specific"/>
    <property type="evidence" value="ECO:0007669"/>
    <property type="project" value="InterPro"/>
</dbReference>
<dbReference type="GO" id="GO:0008270">
    <property type="term" value="F:zinc ion binding"/>
    <property type="evidence" value="ECO:0007669"/>
    <property type="project" value="InterPro"/>
</dbReference>
<dbReference type="InterPro" id="IPR001138">
    <property type="entry name" value="Zn2Cys6_DnaBD"/>
</dbReference>
<dbReference type="PANTHER" id="PTHR35392:SF3">
    <property type="entry name" value="ZN(2)-C6 FUNGAL-TYPE DOMAIN-CONTAINING PROTEIN"/>
    <property type="match status" value="1"/>
</dbReference>
<dbReference type="CDD" id="cd00067">
    <property type="entry name" value="GAL4"/>
    <property type="match status" value="1"/>
</dbReference>
<evidence type="ECO:0000256" key="1">
    <source>
        <dbReference type="ARBA" id="ARBA00023242"/>
    </source>
</evidence>
<feature type="compositionally biased region" description="Polar residues" evidence="2">
    <location>
        <begin position="78"/>
        <end position="95"/>
    </location>
</feature>
<gene>
    <name evidence="3" type="ORF">B0H63DRAFT_391292</name>
</gene>
<evidence type="ECO:0000256" key="2">
    <source>
        <dbReference type="SAM" id="MobiDB-lite"/>
    </source>
</evidence>
<dbReference type="InterPro" id="IPR052973">
    <property type="entry name" value="Fungal_sec-metab_reg_TF"/>
</dbReference>
<organism evidence="3 4">
    <name type="scientific">Podospora didyma</name>
    <dbReference type="NCBI Taxonomy" id="330526"/>
    <lineage>
        <taxon>Eukaryota</taxon>
        <taxon>Fungi</taxon>
        <taxon>Dikarya</taxon>
        <taxon>Ascomycota</taxon>
        <taxon>Pezizomycotina</taxon>
        <taxon>Sordariomycetes</taxon>
        <taxon>Sordariomycetidae</taxon>
        <taxon>Sordariales</taxon>
        <taxon>Podosporaceae</taxon>
        <taxon>Podospora</taxon>
    </lineage>
</organism>
<keyword evidence="1" id="KW-0539">Nucleus</keyword>
<dbReference type="PANTHER" id="PTHR35392">
    <property type="entry name" value="ZN(II)2CYS6 TRANSCRIPTION FACTOR (EUROFUNG)-RELATED-RELATED"/>
    <property type="match status" value="1"/>
</dbReference>
<sequence length="593" mass="66993">MVTLPPTFTQWSTSSPYDASSFLSPPLGVTPGLLAAPFNQLVSTEYSGSAPTNGILFAESGCKPPPSPAGGRGERASTVPTDSANPNHTDPSPSSLIKRRKPSQAQSESIEFIQYRPGAGAGDKLSKKRPASDEETSRRSVSKTLVQKHLLDRNGDIQGSLITMGRRSTMRKPFTEQKRLETARARKEGVCDRCKRSKRKCNLAQNYSPYEPCSLCAGSRTYKGVPRMPCSRSDIKDVSLFRKGPAPNEPLYTPRLLHDLADLADLSARNVEVRTLHLTQKLGGHRLTVYASEFCPLPNDVVSYKWKDYQGNGQEMLMPNFCLTNITKVTDQFRDYITSAKRQYLDSLRSEDELAWMTVDMAVRYAKRKPDSLVAIALDLWAVSRMIEIPWEMCGNDTLGVEQIQDPANPHHGKIPIPPIMDTQLDQIVIQAVLVPMRDELVEKFDKITAPPKPGAWFETYLTAFILLNHIERLAKHSVFHARLHTMRTKYSNKEFLEGAFHTAKIILSRFHFVCNGSAPLKLDWKLPTTISMAKLEPEQVAFMERTQEIIRERENNIRSLQATNNYERCLYWSHQLFFEKWDSTPARVVDVY</sequence>
<reference evidence="3" key="1">
    <citation type="journal article" date="2023" name="Mol. Phylogenet. Evol.">
        <title>Genome-scale phylogeny and comparative genomics of the fungal order Sordariales.</title>
        <authorList>
            <person name="Hensen N."/>
            <person name="Bonometti L."/>
            <person name="Westerberg I."/>
            <person name="Brannstrom I.O."/>
            <person name="Guillou S."/>
            <person name="Cros-Aarteil S."/>
            <person name="Calhoun S."/>
            <person name="Haridas S."/>
            <person name="Kuo A."/>
            <person name="Mondo S."/>
            <person name="Pangilinan J."/>
            <person name="Riley R."/>
            <person name="LaButti K."/>
            <person name="Andreopoulos B."/>
            <person name="Lipzen A."/>
            <person name="Chen C."/>
            <person name="Yan M."/>
            <person name="Daum C."/>
            <person name="Ng V."/>
            <person name="Clum A."/>
            <person name="Steindorff A."/>
            <person name="Ohm R.A."/>
            <person name="Martin F."/>
            <person name="Silar P."/>
            <person name="Natvig D.O."/>
            <person name="Lalanne C."/>
            <person name="Gautier V."/>
            <person name="Ament-Velasquez S.L."/>
            <person name="Kruys A."/>
            <person name="Hutchinson M.I."/>
            <person name="Powell A.J."/>
            <person name="Barry K."/>
            <person name="Miller A.N."/>
            <person name="Grigoriev I.V."/>
            <person name="Debuchy R."/>
            <person name="Gladieux P."/>
            <person name="Hiltunen Thoren M."/>
            <person name="Johannesson H."/>
        </authorList>
    </citation>
    <scope>NUCLEOTIDE SEQUENCE</scope>
    <source>
        <strain evidence="3">CBS 232.78</strain>
    </source>
</reference>
<protein>
    <recommendedName>
        <fullName evidence="5">Zn(2)-C6 fungal-type domain-containing protein</fullName>
    </recommendedName>
</protein>